<evidence type="ECO:0000313" key="7">
    <source>
        <dbReference type="Proteomes" id="UP000447434"/>
    </source>
</evidence>
<sequence length="263" mass="29858">MKIIFVLLFTLATSIATSHGLDLDHGIDFKIHPLRLKSGSGGHYIKGITCSSWRLGVETHNIIDWKTIPQECEDYVGNYILGEQYREDSKVVIGEAYFYAKSLNLTKDGKNIWVFDIDETSLSNLQYYADHGFGVEPFNATSFNEWVELGKAPALPETKKLYKKLLSFGIKIAFLTGRSESQRDITAKNLKDVGYNKYDKLIVKDAIKYKGKTAVTYKSVERKKLEEEGYRIIGNIGDQWSDILGTNTGKRTFKLPDPLYYIA</sequence>
<dbReference type="InterPro" id="IPR014403">
    <property type="entry name" value="APS1/VSP"/>
</dbReference>
<dbReference type="Proteomes" id="UP000447434">
    <property type="component" value="Chromosome 25"/>
</dbReference>
<evidence type="ECO:0000256" key="2">
    <source>
        <dbReference type="ARBA" id="ARBA00022729"/>
    </source>
</evidence>
<evidence type="ECO:0000256" key="4">
    <source>
        <dbReference type="ARBA" id="ARBA00023180"/>
    </source>
</evidence>
<dbReference type="PANTHER" id="PTHR31284">
    <property type="entry name" value="ACID PHOSPHATASE-LIKE PROTEIN"/>
    <property type="match status" value="1"/>
</dbReference>
<dbReference type="PIRSF" id="PIRSF002674">
    <property type="entry name" value="VSP"/>
    <property type="match status" value="1"/>
</dbReference>
<comment type="function">
    <text evidence="1 5">May function as somatic storage protein during early seedling development.</text>
</comment>
<dbReference type="InterPro" id="IPR005519">
    <property type="entry name" value="Acid_phosphat_B-like"/>
</dbReference>
<name>A0A6A5LTN7_LUPAL</name>
<comment type="similarity">
    <text evidence="5">Belongs to the APS1/VSP family.</text>
</comment>
<dbReference type="NCBIfam" id="TIGR01675">
    <property type="entry name" value="plant-AP"/>
    <property type="match status" value="1"/>
</dbReference>
<dbReference type="Pfam" id="PF03767">
    <property type="entry name" value="Acid_phosphat_B"/>
    <property type="match status" value="1"/>
</dbReference>
<dbReference type="OrthoDB" id="59415at2759"/>
<accession>A0A6A5LTN7</accession>
<evidence type="ECO:0000256" key="1">
    <source>
        <dbReference type="ARBA" id="ARBA00002410"/>
    </source>
</evidence>
<comment type="caution">
    <text evidence="6">The sequence shown here is derived from an EMBL/GenBank/DDBJ whole genome shotgun (WGS) entry which is preliminary data.</text>
</comment>
<keyword evidence="2" id="KW-0732">Signal</keyword>
<dbReference type="PANTHER" id="PTHR31284:SF19">
    <property type="entry name" value="VEGETATIVE STORAGE PROTEIN 1-RELATED"/>
    <property type="match status" value="1"/>
</dbReference>
<keyword evidence="7" id="KW-1185">Reference proteome</keyword>
<gene>
    <name evidence="6" type="ORF">Lalb_Chr25g0280201</name>
</gene>
<dbReference type="CDD" id="cd07535">
    <property type="entry name" value="HAD_VSP"/>
    <property type="match status" value="1"/>
</dbReference>
<evidence type="ECO:0000313" key="6">
    <source>
        <dbReference type="EMBL" id="KAE9584637.1"/>
    </source>
</evidence>
<keyword evidence="4" id="KW-0325">Glycoprotein</keyword>
<dbReference type="InterPro" id="IPR010028">
    <property type="entry name" value="Acid_phosphatase_pln"/>
</dbReference>
<reference evidence="7" key="1">
    <citation type="journal article" date="2020" name="Nat. Commun.">
        <title>Genome sequence of the cluster root forming white lupin.</title>
        <authorList>
            <person name="Hufnagel B."/>
            <person name="Marques A."/>
            <person name="Soriano A."/>
            <person name="Marques L."/>
            <person name="Divol F."/>
            <person name="Doumas P."/>
            <person name="Sallet E."/>
            <person name="Mancinotti D."/>
            <person name="Carrere S."/>
            <person name="Marande W."/>
            <person name="Arribat S."/>
            <person name="Keller J."/>
            <person name="Huneau C."/>
            <person name="Blein T."/>
            <person name="Aime D."/>
            <person name="Laguerre M."/>
            <person name="Taylor J."/>
            <person name="Schubert V."/>
            <person name="Nelson M."/>
            <person name="Geu-Flores F."/>
            <person name="Crespi M."/>
            <person name="Gallardo-Guerrero K."/>
            <person name="Delaux P.-M."/>
            <person name="Salse J."/>
            <person name="Berges H."/>
            <person name="Guyot R."/>
            <person name="Gouzy J."/>
            <person name="Peret B."/>
        </authorList>
    </citation>
    <scope>NUCLEOTIDE SEQUENCE [LARGE SCALE GENOMIC DNA]</scope>
    <source>
        <strain evidence="7">cv. Amiga</strain>
    </source>
</reference>
<dbReference type="AlphaFoldDB" id="A0A6A5LTN7"/>
<evidence type="ECO:0000256" key="3">
    <source>
        <dbReference type="ARBA" id="ARBA00022761"/>
    </source>
</evidence>
<dbReference type="GO" id="GO:0003993">
    <property type="term" value="F:acid phosphatase activity"/>
    <property type="evidence" value="ECO:0007669"/>
    <property type="project" value="InterPro"/>
</dbReference>
<dbReference type="InterPro" id="IPR036412">
    <property type="entry name" value="HAD-like_sf"/>
</dbReference>
<keyword evidence="3 5" id="KW-0758">Storage protein</keyword>
<dbReference type="InterPro" id="IPR023214">
    <property type="entry name" value="HAD_sf"/>
</dbReference>
<dbReference type="SUPFAM" id="SSF56784">
    <property type="entry name" value="HAD-like"/>
    <property type="match status" value="1"/>
</dbReference>
<proteinExistence type="inferred from homology"/>
<dbReference type="Gene3D" id="3.40.50.1000">
    <property type="entry name" value="HAD superfamily/HAD-like"/>
    <property type="match status" value="1"/>
</dbReference>
<dbReference type="GO" id="GO:0045735">
    <property type="term" value="F:nutrient reservoir activity"/>
    <property type="evidence" value="ECO:0007669"/>
    <property type="project" value="UniProtKB-UniRule"/>
</dbReference>
<evidence type="ECO:0000256" key="5">
    <source>
        <dbReference type="PIRNR" id="PIRNR002674"/>
    </source>
</evidence>
<organism evidence="6 7">
    <name type="scientific">Lupinus albus</name>
    <name type="common">White lupine</name>
    <name type="synonym">Lupinus termis</name>
    <dbReference type="NCBI Taxonomy" id="3870"/>
    <lineage>
        <taxon>Eukaryota</taxon>
        <taxon>Viridiplantae</taxon>
        <taxon>Streptophyta</taxon>
        <taxon>Embryophyta</taxon>
        <taxon>Tracheophyta</taxon>
        <taxon>Spermatophyta</taxon>
        <taxon>Magnoliopsida</taxon>
        <taxon>eudicotyledons</taxon>
        <taxon>Gunneridae</taxon>
        <taxon>Pentapetalae</taxon>
        <taxon>rosids</taxon>
        <taxon>fabids</taxon>
        <taxon>Fabales</taxon>
        <taxon>Fabaceae</taxon>
        <taxon>Papilionoideae</taxon>
        <taxon>50 kb inversion clade</taxon>
        <taxon>genistoids sensu lato</taxon>
        <taxon>core genistoids</taxon>
        <taxon>Genisteae</taxon>
        <taxon>Lupinus</taxon>
    </lineage>
</organism>
<protein>
    <submittedName>
        <fullName evidence="6">Putative Acid phosphatase</fullName>
    </submittedName>
</protein>
<dbReference type="EMBL" id="WOCE01000025">
    <property type="protein sequence ID" value="KAE9584637.1"/>
    <property type="molecule type" value="Genomic_DNA"/>
</dbReference>